<feature type="transmembrane region" description="Helical" evidence="1">
    <location>
        <begin position="32"/>
        <end position="50"/>
    </location>
</feature>
<keyword evidence="1" id="KW-0812">Transmembrane</keyword>
<gene>
    <name evidence="2" type="ORF">IAC96_11890</name>
</gene>
<evidence type="ECO:0000313" key="2">
    <source>
        <dbReference type="EMBL" id="HIR89638.1"/>
    </source>
</evidence>
<name>A0A9D1JDY4_9FIRM</name>
<organism evidence="2 3">
    <name type="scientific">Candidatus Fimimorpha faecalis</name>
    <dbReference type="NCBI Taxonomy" id="2840824"/>
    <lineage>
        <taxon>Bacteria</taxon>
        <taxon>Bacillati</taxon>
        <taxon>Bacillota</taxon>
        <taxon>Clostridia</taxon>
        <taxon>Eubacteriales</taxon>
        <taxon>Candidatus Fimimorpha</taxon>
    </lineage>
</organism>
<keyword evidence="1" id="KW-1133">Transmembrane helix</keyword>
<dbReference type="EMBL" id="DVHN01000160">
    <property type="protein sequence ID" value="HIR89638.1"/>
    <property type="molecule type" value="Genomic_DNA"/>
</dbReference>
<dbReference type="Proteomes" id="UP000824201">
    <property type="component" value="Unassembled WGS sequence"/>
</dbReference>
<keyword evidence="1" id="KW-0472">Membrane</keyword>
<protein>
    <submittedName>
        <fullName evidence="2">Uncharacterized protein</fullName>
    </submittedName>
</protein>
<dbReference type="AlphaFoldDB" id="A0A9D1JDY4"/>
<reference evidence="2" key="2">
    <citation type="journal article" date="2021" name="PeerJ">
        <title>Extensive microbial diversity within the chicken gut microbiome revealed by metagenomics and culture.</title>
        <authorList>
            <person name="Gilroy R."/>
            <person name="Ravi A."/>
            <person name="Getino M."/>
            <person name="Pursley I."/>
            <person name="Horton D.L."/>
            <person name="Alikhan N.F."/>
            <person name="Baker D."/>
            <person name="Gharbi K."/>
            <person name="Hall N."/>
            <person name="Watson M."/>
            <person name="Adriaenssens E.M."/>
            <person name="Foster-Nyarko E."/>
            <person name="Jarju S."/>
            <person name="Secka A."/>
            <person name="Antonio M."/>
            <person name="Oren A."/>
            <person name="Chaudhuri R.R."/>
            <person name="La Ragione R."/>
            <person name="Hildebrand F."/>
            <person name="Pallen M.J."/>
        </authorList>
    </citation>
    <scope>NUCLEOTIDE SEQUENCE</scope>
    <source>
        <strain evidence="2">ChiW13-3771</strain>
    </source>
</reference>
<evidence type="ECO:0000313" key="3">
    <source>
        <dbReference type="Proteomes" id="UP000824201"/>
    </source>
</evidence>
<evidence type="ECO:0000256" key="1">
    <source>
        <dbReference type="SAM" id="Phobius"/>
    </source>
</evidence>
<proteinExistence type="predicted"/>
<accession>A0A9D1JDY4</accession>
<reference evidence="2" key="1">
    <citation type="submission" date="2020-10" db="EMBL/GenBank/DDBJ databases">
        <authorList>
            <person name="Gilroy R."/>
        </authorList>
    </citation>
    <scope>NUCLEOTIDE SEQUENCE</scope>
    <source>
        <strain evidence="2">ChiW13-3771</strain>
    </source>
</reference>
<sequence length="58" mass="6557">MNDQFTGIAIILMAILLTLSYGNEAVFDLNLKWHTVFVIMGIVGVLMTLIPSNKYKRK</sequence>
<comment type="caution">
    <text evidence="2">The sequence shown here is derived from an EMBL/GenBank/DDBJ whole genome shotgun (WGS) entry which is preliminary data.</text>
</comment>